<proteinExistence type="predicted"/>
<reference evidence="1" key="1">
    <citation type="submission" date="2021-06" db="EMBL/GenBank/DDBJ databases">
        <authorList>
            <person name="Arsene-Ploetze F."/>
        </authorList>
    </citation>
    <scope>NUCLEOTIDE SEQUENCE</scope>
    <source>
        <strain evidence="1">SBRY1</strain>
    </source>
</reference>
<keyword evidence="2" id="KW-1185">Reference proteome</keyword>
<dbReference type="EMBL" id="CAJVAX010000020">
    <property type="protein sequence ID" value="CAG7654456.1"/>
    <property type="molecule type" value="Genomic_DNA"/>
</dbReference>
<gene>
    <name evidence="1" type="ORF">SBRY_60481</name>
</gene>
<comment type="caution">
    <text evidence="1">The sequence shown here is derived from an EMBL/GenBank/DDBJ whole genome shotgun (WGS) entry which is preliminary data.</text>
</comment>
<sequence length="55" mass="5811">MSGALYPGNIFDAYCWHGNASGQQWIYGKNTSGGAGWIIASNIVMVSGRLKGCNS</sequence>
<organism evidence="1 2">
    <name type="scientific">Actinacidiphila bryophytorum</name>
    <dbReference type="NCBI Taxonomy" id="1436133"/>
    <lineage>
        <taxon>Bacteria</taxon>
        <taxon>Bacillati</taxon>
        <taxon>Actinomycetota</taxon>
        <taxon>Actinomycetes</taxon>
        <taxon>Kitasatosporales</taxon>
        <taxon>Streptomycetaceae</taxon>
        <taxon>Actinacidiphila</taxon>
    </lineage>
</organism>
<dbReference type="RefSeq" id="WP_205044770.1">
    <property type="nucleotide sequence ID" value="NZ_CAJVAX010000020.1"/>
</dbReference>
<name>A0A9W4H6M8_9ACTN</name>
<evidence type="ECO:0000313" key="2">
    <source>
        <dbReference type="Proteomes" id="UP001153328"/>
    </source>
</evidence>
<evidence type="ECO:0000313" key="1">
    <source>
        <dbReference type="EMBL" id="CAG7654456.1"/>
    </source>
</evidence>
<dbReference type="Proteomes" id="UP001153328">
    <property type="component" value="Unassembled WGS sequence"/>
</dbReference>
<accession>A0A9W4H6M8</accession>
<protein>
    <submittedName>
        <fullName evidence="1">Uncharacterized protein</fullName>
    </submittedName>
</protein>
<dbReference type="AlphaFoldDB" id="A0A9W4H6M8"/>